<feature type="compositionally biased region" description="Low complexity" evidence="2">
    <location>
        <begin position="281"/>
        <end position="296"/>
    </location>
</feature>
<comment type="caution">
    <text evidence="3">The sequence shown here is derived from an EMBL/GenBank/DDBJ whole genome shotgun (WGS) entry which is preliminary data.</text>
</comment>
<feature type="compositionally biased region" description="Low complexity" evidence="2">
    <location>
        <begin position="369"/>
        <end position="379"/>
    </location>
</feature>
<keyword evidence="1" id="KW-0175">Coiled coil</keyword>
<feature type="compositionally biased region" description="Low complexity" evidence="2">
    <location>
        <begin position="246"/>
        <end position="261"/>
    </location>
</feature>
<evidence type="ECO:0000313" key="4">
    <source>
        <dbReference type="Proteomes" id="UP001141327"/>
    </source>
</evidence>
<feature type="compositionally biased region" description="Pro residues" evidence="2">
    <location>
        <begin position="211"/>
        <end position="245"/>
    </location>
</feature>
<evidence type="ECO:0000256" key="2">
    <source>
        <dbReference type="SAM" id="MobiDB-lite"/>
    </source>
</evidence>
<evidence type="ECO:0000256" key="1">
    <source>
        <dbReference type="SAM" id="Coils"/>
    </source>
</evidence>
<organism evidence="3 4">
    <name type="scientific">Paratrimastix pyriformis</name>
    <dbReference type="NCBI Taxonomy" id="342808"/>
    <lineage>
        <taxon>Eukaryota</taxon>
        <taxon>Metamonada</taxon>
        <taxon>Preaxostyla</taxon>
        <taxon>Paratrimastigidae</taxon>
        <taxon>Paratrimastix</taxon>
    </lineage>
</organism>
<dbReference type="EMBL" id="JAPMOS010000107">
    <property type="protein sequence ID" value="KAJ4455463.1"/>
    <property type="molecule type" value="Genomic_DNA"/>
</dbReference>
<keyword evidence="4" id="KW-1185">Reference proteome</keyword>
<evidence type="ECO:0000313" key="3">
    <source>
        <dbReference type="EMBL" id="KAJ4455463.1"/>
    </source>
</evidence>
<reference evidence="3" key="1">
    <citation type="journal article" date="2022" name="bioRxiv">
        <title>Genomics of Preaxostyla Flagellates Illuminates Evolutionary Transitions and the Path Towards Mitochondrial Loss.</title>
        <authorList>
            <person name="Novak L.V.F."/>
            <person name="Treitli S.C."/>
            <person name="Pyrih J."/>
            <person name="Halakuc P."/>
            <person name="Pipaliya S.V."/>
            <person name="Vacek V."/>
            <person name="Brzon O."/>
            <person name="Soukal P."/>
            <person name="Eme L."/>
            <person name="Dacks J.B."/>
            <person name="Karnkowska A."/>
            <person name="Elias M."/>
            <person name="Hampl V."/>
        </authorList>
    </citation>
    <scope>NUCLEOTIDE SEQUENCE</scope>
    <source>
        <strain evidence="3">RCP-MX</strain>
    </source>
</reference>
<feature type="compositionally biased region" description="Basic residues" evidence="2">
    <location>
        <begin position="59"/>
        <end position="72"/>
    </location>
</feature>
<feature type="compositionally biased region" description="Basic and acidic residues" evidence="2">
    <location>
        <begin position="1"/>
        <end position="17"/>
    </location>
</feature>
<feature type="compositionally biased region" description="Pro residues" evidence="2">
    <location>
        <begin position="309"/>
        <end position="329"/>
    </location>
</feature>
<proteinExistence type="predicted"/>
<name>A0ABQ8UBN7_9EUKA</name>
<feature type="region of interest" description="Disordered" evidence="2">
    <location>
        <begin position="187"/>
        <end position="394"/>
    </location>
</feature>
<dbReference type="Proteomes" id="UP001141327">
    <property type="component" value="Unassembled WGS sequence"/>
</dbReference>
<feature type="compositionally biased region" description="Basic residues" evidence="2">
    <location>
        <begin position="380"/>
        <end position="393"/>
    </location>
</feature>
<feature type="compositionally biased region" description="Basic and acidic residues" evidence="2">
    <location>
        <begin position="49"/>
        <end position="58"/>
    </location>
</feature>
<protein>
    <submittedName>
        <fullName evidence="3">Uncharacterized protein</fullName>
    </submittedName>
</protein>
<feature type="compositionally biased region" description="Pro residues" evidence="2">
    <location>
        <begin position="24"/>
        <end position="34"/>
    </location>
</feature>
<feature type="coiled-coil region" evidence="1">
    <location>
        <begin position="398"/>
        <end position="464"/>
    </location>
</feature>
<feature type="compositionally biased region" description="Pro residues" evidence="2">
    <location>
        <begin position="187"/>
        <end position="196"/>
    </location>
</feature>
<accession>A0ABQ8UBN7</accession>
<feature type="region of interest" description="Disordered" evidence="2">
    <location>
        <begin position="1"/>
        <end position="175"/>
    </location>
</feature>
<sequence>MNLELNSKEKEKLEKLANRMSSPSPLPLTPPHSPHPSAAQGVIVTNADEQEHSNEGDKRPRKSTPKKYKGRKRTAEVEGGEGVTPEADPASLPRGVRADPATDTATDPGNPNPHPGENVATAPSETDVDGHVAGQKHPRHQAAATPGANQQNGSMGGPAPIQPALSPRSSPGLASGKATLLSYLVPLPAPASPAPLEPRAWAFPGNRARPHPPAPLVPPSMPVVAPPPTAPPGPAPGPPLSPQSQPPRQQQQQQQDGHQAATGDTPAPGGDPDARHGHGLGLSLGRRPRSRSPTPRMALEFTGATGPLAIPPLPVLPPQDPNPNPPAPSGPLHHPASPPPHVPMVSALMSTMAMLRPRSPSQMPPPQRPALLPLLLLPHPRQRPVRPRRRPRMRPGPLARIEAQLKEQQDRAARLQMQLDAANARAEAETAAREREAAASGETLERAIRELHETRNMSAEAAKQASLALQEALRAQAVNEQRMARDNAWKEGERIGTISMQRTATRTSFGA</sequence>
<gene>
    <name evidence="3" type="ORF">PAPYR_9611</name>
</gene>